<evidence type="ECO:0000256" key="1">
    <source>
        <dbReference type="ARBA" id="ARBA00023015"/>
    </source>
</evidence>
<gene>
    <name evidence="6" type="ORF">CKO45_30020</name>
</gene>
<evidence type="ECO:0000313" key="6">
    <source>
        <dbReference type="EMBL" id="MBK1662419.1"/>
    </source>
</evidence>
<evidence type="ECO:0000259" key="5">
    <source>
        <dbReference type="PROSITE" id="PS50977"/>
    </source>
</evidence>
<dbReference type="InterPro" id="IPR036271">
    <property type="entry name" value="Tet_transcr_reg_TetR-rel_C_sf"/>
</dbReference>
<dbReference type="Gene3D" id="1.10.357.10">
    <property type="entry name" value="Tetracycline Repressor, domain 2"/>
    <property type="match status" value="1"/>
</dbReference>
<evidence type="ECO:0000256" key="3">
    <source>
        <dbReference type="ARBA" id="ARBA00023163"/>
    </source>
</evidence>
<evidence type="ECO:0000313" key="7">
    <source>
        <dbReference type="Proteomes" id="UP000697995"/>
    </source>
</evidence>
<keyword evidence="1" id="KW-0805">Transcription regulation</keyword>
<organism evidence="6 7">
    <name type="scientific">Paracraurococcus ruber</name>
    <dbReference type="NCBI Taxonomy" id="77675"/>
    <lineage>
        <taxon>Bacteria</taxon>
        <taxon>Pseudomonadati</taxon>
        <taxon>Pseudomonadota</taxon>
        <taxon>Alphaproteobacteria</taxon>
        <taxon>Acetobacterales</taxon>
        <taxon>Roseomonadaceae</taxon>
        <taxon>Paracraurococcus</taxon>
    </lineage>
</organism>
<keyword evidence="2 4" id="KW-0238">DNA-binding</keyword>
<dbReference type="PRINTS" id="PR00455">
    <property type="entry name" value="HTHTETR"/>
</dbReference>
<evidence type="ECO:0000256" key="2">
    <source>
        <dbReference type="ARBA" id="ARBA00023125"/>
    </source>
</evidence>
<comment type="caution">
    <text evidence="6">The sequence shown here is derived from an EMBL/GenBank/DDBJ whole genome shotgun (WGS) entry which is preliminary data.</text>
</comment>
<dbReference type="Gene3D" id="1.10.10.60">
    <property type="entry name" value="Homeodomain-like"/>
    <property type="match status" value="1"/>
</dbReference>
<dbReference type="SUPFAM" id="SSF46689">
    <property type="entry name" value="Homeodomain-like"/>
    <property type="match status" value="1"/>
</dbReference>
<dbReference type="PANTHER" id="PTHR47506">
    <property type="entry name" value="TRANSCRIPTIONAL REGULATORY PROTEIN"/>
    <property type="match status" value="1"/>
</dbReference>
<accession>A0ABS1D961</accession>
<dbReference type="RefSeq" id="WP_133221447.1">
    <property type="nucleotide sequence ID" value="NZ_NRSG01000559.1"/>
</dbReference>
<dbReference type="PANTHER" id="PTHR47506:SF7">
    <property type="entry name" value="TRANSCRIPTIONAL REGULATORY PROTEIN"/>
    <property type="match status" value="1"/>
</dbReference>
<proteinExistence type="predicted"/>
<dbReference type="InterPro" id="IPR009057">
    <property type="entry name" value="Homeodomain-like_sf"/>
</dbReference>
<protein>
    <submittedName>
        <fullName evidence="6">TetR family transcriptional regulator</fullName>
    </submittedName>
</protein>
<reference evidence="6 7" key="1">
    <citation type="journal article" date="2020" name="Microorganisms">
        <title>Osmotic Adaptation and Compatible Solute Biosynthesis of Phototrophic Bacteria as Revealed from Genome Analyses.</title>
        <authorList>
            <person name="Imhoff J.F."/>
            <person name="Rahn T."/>
            <person name="Kunzel S."/>
            <person name="Keller A."/>
            <person name="Neulinger S.C."/>
        </authorList>
    </citation>
    <scope>NUCLEOTIDE SEQUENCE [LARGE SCALE GENOMIC DNA]</scope>
    <source>
        <strain evidence="6 7">DSM 15382</strain>
    </source>
</reference>
<evidence type="ECO:0000256" key="4">
    <source>
        <dbReference type="PROSITE-ProRule" id="PRU00335"/>
    </source>
</evidence>
<name>A0ABS1D961_9PROT</name>
<sequence length="194" mass="19791">MGHPAGRKEEGRARVLAAAGRGFRAQGYGGIGVDGLARAAGVTSGAFYAHFASKAAAFRAAVVAGMQDLRAGLAALRATGEGWRARFIGLYLDDRRTCDLAESCALQSLTGEVARADPETRAAYEAELQAVIAELAAGLEGGAEDGTDPGRRARATALLALLAGGVSMARAVRDPALAEEIAAAVRAAALRLEG</sequence>
<dbReference type="SUPFAM" id="SSF48498">
    <property type="entry name" value="Tetracyclin repressor-like, C-terminal domain"/>
    <property type="match status" value="1"/>
</dbReference>
<dbReference type="Proteomes" id="UP000697995">
    <property type="component" value="Unassembled WGS sequence"/>
</dbReference>
<dbReference type="EMBL" id="NRSG01000559">
    <property type="protein sequence ID" value="MBK1662419.1"/>
    <property type="molecule type" value="Genomic_DNA"/>
</dbReference>
<dbReference type="Pfam" id="PF00440">
    <property type="entry name" value="TetR_N"/>
    <property type="match status" value="1"/>
</dbReference>
<feature type="DNA-binding region" description="H-T-H motif" evidence="4">
    <location>
        <begin position="32"/>
        <end position="51"/>
    </location>
</feature>
<dbReference type="PROSITE" id="PS50977">
    <property type="entry name" value="HTH_TETR_2"/>
    <property type="match status" value="1"/>
</dbReference>
<keyword evidence="7" id="KW-1185">Reference proteome</keyword>
<keyword evidence="3" id="KW-0804">Transcription</keyword>
<dbReference type="InterPro" id="IPR001647">
    <property type="entry name" value="HTH_TetR"/>
</dbReference>
<feature type="domain" description="HTH tetR-type" evidence="5">
    <location>
        <begin position="9"/>
        <end position="69"/>
    </location>
</feature>